<sequence>MVGAGPKGLHAIAALLRGSWRGKDLRVDCFDANPPGQGAAYACGQPDWLRLNVHPRVLHLPPHPPLDEWLAARGTDPSGDVPRHEVGRYLRAAADGLRREAGETLAFHPHAVRALERRGDAWLVRHDGGSVLADEVLLATGHAPDHDHALRHAWRPAPGVRMVPGVYPVADSLSQAQVPAGSVVAVRGAALTFIDCVLALTEGRPRDEWPRRILPVSRSGALLLAKPAVPMRADLAELLARHAAQLPGLLADAAAPFEAATRATRAAAAELLTSQGQAHQEAVAAVDAALTTGFDPDLAPQGRARAALQRSILLAEQDHASSPSWALGRAWAALYAPMVAGLAHRSPETVEWRRFSAASAVLERFTYGPPLPNARRLEALICQHDGPHASCTAPVCLEWLERGVGIAEGITGVGDDERPDVVVDAVLPPPGAQTARTPLVDALMVDGWVRTAMPRRGLEVTPHAQCVGRDGSLTPGLSAIGRLTEDVVIGHDTLSVRMHDEIERWAARLASELEA</sequence>
<reference evidence="2 3" key="1">
    <citation type="submission" date="2017-02" db="EMBL/GenBank/DDBJ databases">
        <authorList>
            <person name="Peterson S.W."/>
        </authorList>
    </citation>
    <scope>NUCLEOTIDE SEQUENCE [LARGE SCALE GENOMIC DNA]</scope>
    <source>
        <strain evidence="2 3">LSP_Lj1</strain>
    </source>
</reference>
<dbReference type="Proteomes" id="UP000188342">
    <property type="component" value="Unassembled WGS sequence"/>
</dbReference>
<dbReference type="AlphaFoldDB" id="A0A1R4KJD0"/>
<dbReference type="InterPro" id="IPR052189">
    <property type="entry name" value="L-asp_N-monooxygenase_NS-form"/>
</dbReference>
<name>A0A1R4KJD0_9ACTN</name>
<dbReference type="STRING" id="1255658.FM114_15030"/>
<evidence type="ECO:0000313" key="2">
    <source>
        <dbReference type="EMBL" id="SJN44372.1"/>
    </source>
</evidence>
<feature type="domain" description="FAD-dependent urate hydroxylase HpyO/Asp monooxygenase CreE-like FAD/NAD(P)-binding" evidence="1">
    <location>
        <begin position="2"/>
        <end position="142"/>
    </location>
</feature>
<protein>
    <recommendedName>
        <fullName evidence="1">FAD-dependent urate hydroxylase HpyO/Asp monooxygenase CreE-like FAD/NAD(P)-binding domain-containing protein</fullName>
    </recommendedName>
</protein>
<dbReference type="InterPro" id="IPR036188">
    <property type="entry name" value="FAD/NAD-bd_sf"/>
</dbReference>
<dbReference type="EMBL" id="FUKQ01000058">
    <property type="protein sequence ID" value="SJN44372.1"/>
    <property type="molecule type" value="Genomic_DNA"/>
</dbReference>
<accession>A0A1R4KJD0</accession>
<evidence type="ECO:0000313" key="3">
    <source>
        <dbReference type="Proteomes" id="UP000188342"/>
    </source>
</evidence>
<gene>
    <name evidence="2" type="ORF">FM114_15030</name>
</gene>
<dbReference type="PANTHER" id="PTHR40254">
    <property type="entry name" value="BLR0577 PROTEIN"/>
    <property type="match status" value="1"/>
</dbReference>
<proteinExistence type="predicted"/>
<dbReference type="InterPro" id="IPR038732">
    <property type="entry name" value="HpyO/CreE_NAD-binding"/>
</dbReference>
<dbReference type="Pfam" id="PF13454">
    <property type="entry name" value="NAD_binding_9"/>
    <property type="match status" value="1"/>
</dbReference>
<dbReference type="PANTHER" id="PTHR40254:SF1">
    <property type="entry name" value="BLR0577 PROTEIN"/>
    <property type="match status" value="1"/>
</dbReference>
<dbReference type="Gene3D" id="3.50.50.60">
    <property type="entry name" value="FAD/NAD(P)-binding domain"/>
    <property type="match status" value="1"/>
</dbReference>
<organism evidence="2 3">
    <name type="scientific">Luteococcus japonicus LSP_Lj1</name>
    <dbReference type="NCBI Taxonomy" id="1255658"/>
    <lineage>
        <taxon>Bacteria</taxon>
        <taxon>Bacillati</taxon>
        <taxon>Actinomycetota</taxon>
        <taxon>Actinomycetes</taxon>
        <taxon>Propionibacteriales</taxon>
        <taxon>Propionibacteriaceae</taxon>
        <taxon>Luteococcus</taxon>
    </lineage>
</organism>
<keyword evidence="3" id="KW-1185">Reference proteome</keyword>
<evidence type="ECO:0000259" key="1">
    <source>
        <dbReference type="Pfam" id="PF13454"/>
    </source>
</evidence>
<dbReference type="SUPFAM" id="SSF51905">
    <property type="entry name" value="FAD/NAD(P)-binding domain"/>
    <property type="match status" value="1"/>
</dbReference>